<keyword evidence="3" id="KW-1015">Disulfide bond</keyword>
<evidence type="ECO:0000313" key="7">
    <source>
        <dbReference type="EMBL" id="TYC12777.1"/>
    </source>
</evidence>
<feature type="domain" description="PKD" evidence="5">
    <location>
        <begin position="185"/>
        <end position="224"/>
    </location>
</feature>
<sequence length="1060" mass="110583">MKKITFLILFLFISTVTFSQDVLMQNGTVNTCSGTFYDSGGGAGNYGNDENFTLTICPDEPGSQIQLDFTAFNTQQNSDSITFYDGDDVTANPFGTYSGGGAGANPGFVSATPNNVTGCITIVFTSNDSANSVGWSADISCFTPCQTITSQLDSTSVAPNQDGYIWVCPDEEITLTGSGAFSADGTGATYEWDLGDGNTVPGQTATFSYSNPGVYIVNLNITDTNTDPDPGTGCTNTNLINQVIQVGTEPDFTGTEAVQDTLCFGEVTTIEGVVTPTEFINDCTPPVSGTTFLPDGNGASYSTCVTVDCYDSAQTLTNVDQIVGICVNMEHSFMGDLDINIISPSGQMAVLKGYPGGNGTYLGGANDDGTNTPGIGADYCFSTAGTVTLENGPTIIAGSNPPNTSITPGMYLPEGSFNDLLGSPLNGDWCIQIIDNLGFDNGFIFSWSIQFDPNLQPPELSFTPQTVTEGWDADPTITATTGNTITVAPPTAGQFCYTYRTTDNFGCEYTEQVCIDVLPEIITDEPNDLYLCDVGAPPYIFDLTENDTVINAPAPNPLDQIITYFETQADADNNTNAIATPDTYTSTAVIGTPQTIYVRIEYLTSGCFETETFTLNVVAPPIINPAPDMELCDDASNDGTEPFDLESQNATVLGPQSNTDYTVTYYTTFVDANAGTNALVSDYDNVANPEPIYVRVDSAGALGCFIASPTPVFNLIVNPIEDASFTMQANCNGGTVDSFATAGGTYAFNPAPTDSATIDPTTGEVTNGTSGATYTVEYSFGGACPSSTTFDLTVLSIDDASFTMIATCTGGTVDTVALPGGLFVFNPAPIDTAVIDANTGEVTNVTFDTTYTIEYTTNGACPETSQFDLVIPALDDPSFTVLATCDGAVVDTVTTPGGVFALNPVPTDGTTIDVATGEVTGGTSNTSYTIEYTTNGTCPDSSTQSFVVNTTEDASFTMLATCDGGTVDSFATAGGTYAFNPLPTDTATIDPTTGAVTNGTSGANYTVEYSFGGTCPSSATFDLTVLSVDDASITMTPTCDGGIVDTEATPGGTYVFNPVP</sequence>
<evidence type="ECO:0000256" key="1">
    <source>
        <dbReference type="ARBA" id="ARBA00022670"/>
    </source>
</evidence>
<dbReference type="InterPro" id="IPR035914">
    <property type="entry name" value="Sperma_CUB_dom_sf"/>
</dbReference>
<keyword evidence="1" id="KW-0645">Protease</keyword>
<feature type="non-terminal residue" evidence="7">
    <location>
        <position position="1060"/>
    </location>
</feature>
<keyword evidence="4" id="KW-0732">Signal</keyword>
<proteinExistence type="predicted"/>
<name>A0ABY3MAG4_9FLAO</name>
<dbReference type="CDD" id="cd00041">
    <property type="entry name" value="CUB"/>
    <property type="match status" value="1"/>
</dbReference>
<dbReference type="InterPro" id="IPR000859">
    <property type="entry name" value="CUB_dom"/>
</dbReference>
<organism evidence="7 8">
    <name type="scientific">Bizionia gelidisalsuginis</name>
    <dbReference type="NCBI Taxonomy" id="291188"/>
    <lineage>
        <taxon>Bacteria</taxon>
        <taxon>Pseudomonadati</taxon>
        <taxon>Bacteroidota</taxon>
        <taxon>Flavobacteriia</taxon>
        <taxon>Flavobacteriales</taxon>
        <taxon>Flavobacteriaceae</taxon>
        <taxon>Bizionia</taxon>
    </lineage>
</organism>
<dbReference type="InterPro" id="IPR000601">
    <property type="entry name" value="PKD_dom"/>
</dbReference>
<dbReference type="PROSITE" id="PS51829">
    <property type="entry name" value="P_HOMO_B"/>
    <property type="match status" value="1"/>
</dbReference>
<evidence type="ECO:0000259" key="5">
    <source>
        <dbReference type="PROSITE" id="PS50093"/>
    </source>
</evidence>
<dbReference type="InterPro" id="IPR013783">
    <property type="entry name" value="Ig-like_fold"/>
</dbReference>
<reference evidence="7 8" key="1">
    <citation type="submission" date="2019-08" db="EMBL/GenBank/DDBJ databases">
        <title>Genomes of Antarctic Bizionia species.</title>
        <authorList>
            <person name="Bowman J.P."/>
        </authorList>
    </citation>
    <scope>NUCLEOTIDE SEQUENCE [LARGE SCALE GENOMIC DNA]</scope>
    <source>
        <strain evidence="7 8">IC164</strain>
    </source>
</reference>
<evidence type="ECO:0000256" key="3">
    <source>
        <dbReference type="ARBA" id="ARBA00023157"/>
    </source>
</evidence>
<dbReference type="PROSITE" id="PS50093">
    <property type="entry name" value="PKD"/>
    <property type="match status" value="1"/>
</dbReference>
<dbReference type="Gene3D" id="2.60.40.10">
    <property type="entry name" value="Immunoglobulins"/>
    <property type="match status" value="1"/>
</dbReference>
<dbReference type="Proteomes" id="UP000323621">
    <property type="component" value="Unassembled WGS sequence"/>
</dbReference>
<dbReference type="InterPro" id="IPR002884">
    <property type="entry name" value="P_dom"/>
</dbReference>
<feature type="chain" id="PRO_5045424980" evidence="4">
    <location>
        <begin position="20"/>
        <end position="1060"/>
    </location>
</feature>
<dbReference type="Pfam" id="PF18911">
    <property type="entry name" value="PKD_4"/>
    <property type="match status" value="1"/>
</dbReference>
<keyword evidence="2" id="KW-0378">Hydrolase</keyword>
<evidence type="ECO:0000256" key="2">
    <source>
        <dbReference type="ARBA" id="ARBA00022801"/>
    </source>
</evidence>
<dbReference type="SUPFAM" id="SSF49299">
    <property type="entry name" value="PKD domain"/>
    <property type="match status" value="1"/>
</dbReference>
<dbReference type="InterPro" id="IPR008979">
    <property type="entry name" value="Galactose-bd-like_sf"/>
</dbReference>
<evidence type="ECO:0000259" key="6">
    <source>
        <dbReference type="PROSITE" id="PS51829"/>
    </source>
</evidence>
<dbReference type="Gene3D" id="2.60.120.260">
    <property type="entry name" value="Galactose-binding domain-like"/>
    <property type="match status" value="1"/>
</dbReference>
<gene>
    <name evidence="7" type="ORF">ES677_07455</name>
</gene>
<feature type="domain" description="P/Homo B" evidence="6">
    <location>
        <begin position="273"/>
        <end position="458"/>
    </location>
</feature>
<accession>A0ABY3MAG4</accession>
<dbReference type="InterPro" id="IPR035986">
    <property type="entry name" value="PKD_dom_sf"/>
</dbReference>
<dbReference type="RefSeq" id="WP_148380919.1">
    <property type="nucleotide sequence ID" value="NZ_VSKN01000008.1"/>
</dbReference>
<protein>
    <submittedName>
        <fullName evidence="7">PKD domain-containing protein</fullName>
    </submittedName>
</protein>
<dbReference type="SUPFAM" id="SSF49785">
    <property type="entry name" value="Galactose-binding domain-like"/>
    <property type="match status" value="1"/>
</dbReference>
<dbReference type="CDD" id="cd00146">
    <property type="entry name" value="PKD"/>
    <property type="match status" value="1"/>
</dbReference>
<dbReference type="Gene3D" id="2.60.120.290">
    <property type="entry name" value="Spermadhesin, CUB domain"/>
    <property type="match status" value="1"/>
</dbReference>
<dbReference type="SUPFAM" id="SSF49854">
    <property type="entry name" value="Spermadhesin, CUB domain"/>
    <property type="match status" value="1"/>
</dbReference>
<dbReference type="EMBL" id="VSKN01000008">
    <property type="protein sequence ID" value="TYC12777.1"/>
    <property type="molecule type" value="Genomic_DNA"/>
</dbReference>
<keyword evidence="8" id="KW-1185">Reference proteome</keyword>
<evidence type="ECO:0000313" key="8">
    <source>
        <dbReference type="Proteomes" id="UP000323621"/>
    </source>
</evidence>
<dbReference type="SMART" id="SM00089">
    <property type="entry name" value="PKD"/>
    <property type="match status" value="1"/>
</dbReference>
<evidence type="ECO:0000256" key="4">
    <source>
        <dbReference type="SAM" id="SignalP"/>
    </source>
</evidence>
<comment type="caution">
    <text evidence="7">The sequence shown here is derived from an EMBL/GenBank/DDBJ whole genome shotgun (WGS) entry which is preliminary data.</text>
</comment>
<feature type="signal peptide" evidence="4">
    <location>
        <begin position="1"/>
        <end position="19"/>
    </location>
</feature>
<dbReference type="InterPro" id="IPR022409">
    <property type="entry name" value="PKD/Chitinase_dom"/>
</dbReference>